<sequence length="271" mass="29713">MARTIQEIEDEINAAKVASTALDGLTSVSNTAVWRLWIFITAGLFSNLERLWDLFQAVIQAIIDNNQYGNDPWWQKKVLAFQYGDLLAFINNIYQYPVIDTTKQIVQFCSITSNGGKVQIKAAGSVAGQPAVLTADQVAGLLSYCQTIRPSGVKFTVQSLVADTLKMYLNIYYDASGDINVIKAAVKTAIQNYLSNLNTVTFDGTLYVNKLIDAIQVVPGVIGNQVDVLSIAAKNGPDAYTTFTSSYQPKAGYFMIDPDFNLDTTITYLAV</sequence>
<dbReference type="AlphaFoldDB" id="A0A841JK07"/>
<evidence type="ECO:0000313" key="2">
    <source>
        <dbReference type="Proteomes" id="UP000548326"/>
    </source>
</evidence>
<organism evidence="1 2">
    <name type="scientific">Mucilaginibacter lappiensis</name>
    <dbReference type="NCBI Taxonomy" id="354630"/>
    <lineage>
        <taxon>Bacteria</taxon>
        <taxon>Pseudomonadati</taxon>
        <taxon>Bacteroidota</taxon>
        <taxon>Sphingobacteriia</taxon>
        <taxon>Sphingobacteriales</taxon>
        <taxon>Sphingobacteriaceae</taxon>
        <taxon>Mucilaginibacter</taxon>
    </lineage>
</organism>
<proteinExistence type="predicted"/>
<gene>
    <name evidence="1" type="ORF">HDF22_005471</name>
</gene>
<dbReference type="EMBL" id="JACHCA010000022">
    <property type="protein sequence ID" value="MBB6131320.1"/>
    <property type="molecule type" value="Genomic_DNA"/>
</dbReference>
<evidence type="ECO:0000313" key="1">
    <source>
        <dbReference type="EMBL" id="MBB6131320.1"/>
    </source>
</evidence>
<dbReference type="RefSeq" id="WP_183589844.1">
    <property type="nucleotide sequence ID" value="NZ_JACHCA010000022.1"/>
</dbReference>
<comment type="caution">
    <text evidence="1">The sequence shown here is derived from an EMBL/GenBank/DDBJ whole genome shotgun (WGS) entry which is preliminary data.</text>
</comment>
<dbReference type="Proteomes" id="UP000548326">
    <property type="component" value="Unassembled WGS sequence"/>
</dbReference>
<name>A0A841JK07_9SPHI</name>
<accession>A0A841JK07</accession>
<protein>
    <recommendedName>
        <fullName evidence="3">Baseplate J-like protein</fullName>
    </recommendedName>
</protein>
<reference evidence="1 2" key="1">
    <citation type="submission" date="2020-08" db="EMBL/GenBank/DDBJ databases">
        <title>Genomic Encyclopedia of Type Strains, Phase IV (KMG-V): Genome sequencing to study the core and pangenomes of soil and plant-associated prokaryotes.</title>
        <authorList>
            <person name="Whitman W."/>
        </authorList>
    </citation>
    <scope>NUCLEOTIDE SEQUENCE [LARGE SCALE GENOMIC DNA]</scope>
    <source>
        <strain evidence="1 2">MP601</strain>
    </source>
</reference>
<evidence type="ECO:0008006" key="3">
    <source>
        <dbReference type="Google" id="ProtNLM"/>
    </source>
</evidence>